<gene>
    <name evidence="3" type="ORF">C1875_02930</name>
</gene>
<evidence type="ECO:0000259" key="2">
    <source>
        <dbReference type="Pfam" id="PF04892"/>
    </source>
</evidence>
<keyword evidence="1" id="KW-0472">Membrane</keyword>
<feature type="transmembrane region" description="Helical" evidence="1">
    <location>
        <begin position="96"/>
        <end position="113"/>
    </location>
</feature>
<dbReference type="EMBL" id="PPTU01000003">
    <property type="protein sequence ID" value="RDB72441.1"/>
    <property type="molecule type" value="Genomic_DNA"/>
</dbReference>
<feature type="domain" description="VanZ-like" evidence="2">
    <location>
        <begin position="16"/>
        <end position="144"/>
    </location>
</feature>
<dbReference type="Pfam" id="PF04892">
    <property type="entry name" value="VanZ"/>
    <property type="match status" value="1"/>
</dbReference>
<evidence type="ECO:0000313" key="4">
    <source>
        <dbReference type="Proteomes" id="UP000253970"/>
    </source>
</evidence>
<dbReference type="Proteomes" id="UP000253970">
    <property type="component" value="Unassembled WGS sequence"/>
</dbReference>
<dbReference type="NCBIfam" id="NF037970">
    <property type="entry name" value="vanZ_1"/>
    <property type="match status" value="1"/>
</dbReference>
<comment type="caution">
    <text evidence="3">The sequence shown here is derived from an EMBL/GenBank/DDBJ whole genome shotgun (WGS) entry which is preliminary data.</text>
</comment>
<organism evidence="3 4">
    <name type="scientific">Eggerthella lenta</name>
    <name type="common">Eubacterium lentum</name>
    <dbReference type="NCBI Taxonomy" id="84112"/>
    <lineage>
        <taxon>Bacteria</taxon>
        <taxon>Bacillati</taxon>
        <taxon>Actinomycetota</taxon>
        <taxon>Coriobacteriia</taxon>
        <taxon>Eggerthellales</taxon>
        <taxon>Eggerthellaceae</taxon>
        <taxon>Eggerthella</taxon>
    </lineage>
</organism>
<keyword evidence="1" id="KW-1133">Transmembrane helix</keyword>
<name>A0A369MLS0_EGGLN</name>
<feature type="transmembrane region" description="Helical" evidence="1">
    <location>
        <begin position="73"/>
        <end position="89"/>
    </location>
</feature>
<feature type="transmembrane region" description="Helical" evidence="1">
    <location>
        <begin position="7"/>
        <end position="25"/>
    </location>
</feature>
<protein>
    <submittedName>
        <fullName evidence="3">VanZ family protein</fullName>
    </submittedName>
</protein>
<dbReference type="RefSeq" id="WP_114532850.1">
    <property type="nucleotide sequence ID" value="NZ_JADNER010000002.1"/>
</dbReference>
<evidence type="ECO:0000313" key="3">
    <source>
        <dbReference type="EMBL" id="RDB72441.1"/>
    </source>
</evidence>
<accession>A0A369MLS0</accession>
<keyword evidence="1" id="KW-0812">Transmembrane</keyword>
<sequence>MRNAARALVTLGFVGVCAAIFYLTAQGPTESVALSSRFDAFLKSVVAHTGSDGLLAQLVQQIPVRRIGHTGEFFAFGALASMLVIVWFSQRMSVGAMMLASLGACMAGSLFDQTHKLFVPVRHFDWKDLPFDAFGYLAAVVVVFAAYGMAKALARRREG</sequence>
<proteinExistence type="predicted"/>
<evidence type="ECO:0000256" key="1">
    <source>
        <dbReference type="SAM" id="Phobius"/>
    </source>
</evidence>
<feature type="transmembrane region" description="Helical" evidence="1">
    <location>
        <begin position="133"/>
        <end position="154"/>
    </location>
</feature>
<dbReference type="InterPro" id="IPR006976">
    <property type="entry name" value="VanZ-like"/>
</dbReference>
<reference evidence="3 4" key="1">
    <citation type="journal article" date="2018" name="Elife">
        <title>Discovery and characterization of a prevalent human gut bacterial enzyme sufficient for the inactivation of a family of plant toxins.</title>
        <authorList>
            <person name="Koppel N."/>
            <person name="Bisanz J.E."/>
            <person name="Pandelia M.E."/>
            <person name="Turnbaugh P.J."/>
            <person name="Balskus E.P."/>
        </authorList>
    </citation>
    <scope>NUCLEOTIDE SEQUENCE [LARGE SCALE GENOMIC DNA]</scope>
    <source>
        <strain evidence="3 4">W1 BHI 6</strain>
    </source>
</reference>
<dbReference type="AlphaFoldDB" id="A0A369MLS0"/>